<dbReference type="SMART" id="SM00439">
    <property type="entry name" value="BAH"/>
    <property type="match status" value="1"/>
</dbReference>
<evidence type="ECO:0000256" key="6">
    <source>
        <dbReference type="ARBA" id="ARBA00023242"/>
    </source>
</evidence>
<evidence type="ECO:0000256" key="5">
    <source>
        <dbReference type="ARBA" id="ARBA00023163"/>
    </source>
</evidence>
<dbReference type="Pfam" id="PF01426">
    <property type="entry name" value="BAH"/>
    <property type="match status" value="1"/>
</dbReference>
<keyword evidence="3" id="KW-0156">Chromatin regulator</keyword>
<evidence type="ECO:0000256" key="1">
    <source>
        <dbReference type="ARBA" id="ARBA00004123"/>
    </source>
</evidence>
<dbReference type="EMBL" id="JAHRIN010060150">
    <property type="protein sequence ID" value="MEQ2212678.1"/>
    <property type="molecule type" value="Genomic_DNA"/>
</dbReference>
<evidence type="ECO:0000259" key="9">
    <source>
        <dbReference type="PROSITE" id="PS50118"/>
    </source>
</evidence>
<organism evidence="11 12">
    <name type="scientific">Xenoophorus captivus</name>
    <dbReference type="NCBI Taxonomy" id="1517983"/>
    <lineage>
        <taxon>Eukaryota</taxon>
        <taxon>Metazoa</taxon>
        <taxon>Chordata</taxon>
        <taxon>Craniata</taxon>
        <taxon>Vertebrata</taxon>
        <taxon>Euteleostomi</taxon>
        <taxon>Actinopterygii</taxon>
        <taxon>Neopterygii</taxon>
        <taxon>Teleostei</taxon>
        <taxon>Neoteleostei</taxon>
        <taxon>Acanthomorphata</taxon>
        <taxon>Ovalentaria</taxon>
        <taxon>Atherinomorphae</taxon>
        <taxon>Cyprinodontiformes</taxon>
        <taxon>Goodeidae</taxon>
        <taxon>Xenoophorus</taxon>
    </lineage>
</organism>
<evidence type="ECO:0000256" key="8">
    <source>
        <dbReference type="SAM" id="MobiDB-lite"/>
    </source>
</evidence>
<sequence>MAMSYAGIGNFIEKEREDVPMEMSATEPGCQYYEQLRFNKMWFKVGDCVYIQSHGLSKPRVARIEKLWVQNGTVFFFGPIFIHPEETEHEPTKMFYKREVFLSHREETLPMSRVIGKCTVSSFKDYLSNRPTEYTEEDVLLCESRYIATEKIMKKFKGLKRFSYSSKVVEDEVYYFRKLIVPQKEASPFLDKKIDELEVKLADIEDADDDIDDMDEDEDAPTTPSMPQMQSSLTSDMDIMAYTPSQATPRVKGLAKKEGAKRKINMSGYILFSSEVRAIIKARHPDYSFGELSRLVGTEWRNLEASKKAEYEERAARIVEQQERDRPFKQGSPKAGMMGAGANGMAGSPGQSNFIQQPGMFSPGQHAPPPYPGPGQPSHLQPTTPMFVAPPPKTQRVLHSEAYLKYIEGLNSESNTVSKWDQMLKAQRRDAHLTKEQESRLPAHWLKSKGAHTTMVDALWRLRDLMLRDSLNICQAYNL</sequence>
<dbReference type="SMART" id="SM00398">
    <property type="entry name" value="HMG"/>
    <property type="match status" value="1"/>
</dbReference>
<evidence type="ECO:0000259" key="10">
    <source>
        <dbReference type="PROSITE" id="PS51038"/>
    </source>
</evidence>
<keyword evidence="5" id="KW-0804">Transcription</keyword>
<comment type="subcellular location">
    <subcellularLocation>
        <location evidence="1">Nucleus</location>
    </subcellularLocation>
</comment>
<keyword evidence="4" id="KW-0805">Transcription regulation</keyword>
<dbReference type="PROSITE" id="PS50118">
    <property type="entry name" value="HMG_BOX_2"/>
    <property type="match status" value="1"/>
</dbReference>
<dbReference type="PANTHER" id="PTHR16062:SF19">
    <property type="entry name" value="PROTEIN POLYBROMO-1"/>
    <property type="match status" value="1"/>
</dbReference>
<proteinExistence type="predicted"/>
<dbReference type="CDD" id="cd04717">
    <property type="entry name" value="BAH_polybromo"/>
    <property type="match status" value="1"/>
</dbReference>
<feature type="domain" description="BAH" evidence="10">
    <location>
        <begin position="41"/>
        <end position="157"/>
    </location>
</feature>
<dbReference type="SUPFAM" id="SSF47095">
    <property type="entry name" value="HMG-box"/>
    <property type="match status" value="1"/>
</dbReference>
<keyword evidence="2" id="KW-0677">Repeat</keyword>
<dbReference type="InterPro" id="IPR037382">
    <property type="entry name" value="Rsc/polybromo"/>
</dbReference>
<keyword evidence="6 7" id="KW-0539">Nucleus</keyword>
<evidence type="ECO:0000256" key="7">
    <source>
        <dbReference type="PROSITE-ProRule" id="PRU00267"/>
    </source>
</evidence>
<feature type="compositionally biased region" description="Pro residues" evidence="8">
    <location>
        <begin position="366"/>
        <end position="375"/>
    </location>
</feature>
<comment type="caution">
    <text evidence="11">The sequence shown here is derived from an EMBL/GenBank/DDBJ whole genome shotgun (WGS) entry which is preliminary data.</text>
</comment>
<dbReference type="Gene3D" id="2.30.30.490">
    <property type="match status" value="1"/>
</dbReference>
<keyword evidence="12" id="KW-1185">Reference proteome</keyword>
<feature type="region of interest" description="Disordered" evidence="8">
    <location>
        <begin position="208"/>
        <end position="231"/>
    </location>
</feature>
<gene>
    <name evidence="11" type="ORF">XENOCAPTIV_003244</name>
</gene>
<feature type="domain" description="HMG box" evidence="9">
    <location>
        <begin position="262"/>
        <end position="330"/>
    </location>
</feature>
<evidence type="ECO:0000313" key="11">
    <source>
        <dbReference type="EMBL" id="MEQ2212678.1"/>
    </source>
</evidence>
<dbReference type="Proteomes" id="UP001434883">
    <property type="component" value="Unassembled WGS sequence"/>
</dbReference>
<dbReference type="InterPro" id="IPR009071">
    <property type="entry name" value="HMG_box_dom"/>
</dbReference>
<dbReference type="CDD" id="cd21984">
    <property type="entry name" value="HMG-box_PB1"/>
    <property type="match status" value="1"/>
</dbReference>
<name>A0ABV0RYV7_9TELE</name>
<reference evidence="11 12" key="1">
    <citation type="submission" date="2021-06" db="EMBL/GenBank/DDBJ databases">
        <authorList>
            <person name="Palmer J.M."/>
        </authorList>
    </citation>
    <scope>NUCLEOTIDE SEQUENCE [LARGE SCALE GENOMIC DNA]</scope>
    <source>
        <strain evidence="11 12">XC_2019</strain>
        <tissue evidence="11">Muscle</tissue>
    </source>
</reference>
<keyword evidence="7" id="KW-0238">DNA-binding</keyword>
<dbReference type="InterPro" id="IPR001025">
    <property type="entry name" value="BAH_dom"/>
</dbReference>
<evidence type="ECO:0000256" key="4">
    <source>
        <dbReference type="ARBA" id="ARBA00023015"/>
    </source>
</evidence>
<dbReference type="InterPro" id="IPR036910">
    <property type="entry name" value="HMG_box_dom_sf"/>
</dbReference>
<feature type="region of interest" description="Disordered" evidence="8">
    <location>
        <begin position="359"/>
        <end position="378"/>
    </location>
</feature>
<feature type="compositionally biased region" description="Polar residues" evidence="8">
    <location>
        <begin position="222"/>
        <end position="231"/>
    </location>
</feature>
<evidence type="ECO:0000256" key="2">
    <source>
        <dbReference type="ARBA" id="ARBA00022737"/>
    </source>
</evidence>
<dbReference type="InterPro" id="IPR043151">
    <property type="entry name" value="BAH_sf"/>
</dbReference>
<evidence type="ECO:0000313" key="12">
    <source>
        <dbReference type="Proteomes" id="UP001434883"/>
    </source>
</evidence>
<dbReference type="Pfam" id="PF00505">
    <property type="entry name" value="HMG_box"/>
    <property type="match status" value="1"/>
</dbReference>
<dbReference type="PANTHER" id="PTHR16062">
    <property type="entry name" value="SWI/SNF-RELATED"/>
    <property type="match status" value="1"/>
</dbReference>
<protein>
    <submittedName>
        <fullName evidence="11">Uncharacterized protein</fullName>
    </submittedName>
</protein>
<feature type="DNA-binding region" description="HMG box" evidence="7">
    <location>
        <begin position="262"/>
        <end position="330"/>
    </location>
</feature>
<accession>A0ABV0RYV7</accession>
<dbReference type="PROSITE" id="PS51038">
    <property type="entry name" value="BAH"/>
    <property type="match status" value="1"/>
</dbReference>
<feature type="compositionally biased region" description="Acidic residues" evidence="8">
    <location>
        <begin position="208"/>
        <end position="220"/>
    </location>
</feature>
<evidence type="ECO:0000256" key="3">
    <source>
        <dbReference type="ARBA" id="ARBA00022853"/>
    </source>
</evidence>